<evidence type="ECO:0000313" key="2">
    <source>
        <dbReference type="Proteomes" id="UP000744769"/>
    </source>
</evidence>
<dbReference type="Gene3D" id="1.10.10.10">
    <property type="entry name" value="Winged helix-like DNA-binding domain superfamily/Winged helix DNA-binding domain"/>
    <property type="match status" value="1"/>
</dbReference>
<organism evidence="1 2">
    <name type="scientific">Metallococcus carri</name>
    <dbReference type="NCBI Taxonomy" id="1656884"/>
    <lineage>
        <taxon>Bacteria</taxon>
        <taxon>Bacillati</taxon>
        <taxon>Actinomycetota</taxon>
        <taxon>Actinomycetes</taxon>
        <taxon>Micrococcales</taxon>
        <taxon>Dermacoccaceae</taxon>
        <taxon>Metallococcus</taxon>
    </lineage>
</organism>
<proteinExistence type="predicted"/>
<keyword evidence="2" id="KW-1185">Reference proteome</keyword>
<dbReference type="InterPro" id="IPR036388">
    <property type="entry name" value="WH-like_DNA-bd_sf"/>
</dbReference>
<dbReference type="Proteomes" id="UP000744769">
    <property type="component" value="Unassembled WGS sequence"/>
</dbReference>
<dbReference type="Pfam" id="PF04255">
    <property type="entry name" value="DUF433"/>
    <property type="match status" value="1"/>
</dbReference>
<protein>
    <submittedName>
        <fullName evidence="1">DUF433 domain-containing protein</fullName>
    </submittedName>
</protein>
<comment type="caution">
    <text evidence="1">The sequence shown here is derived from an EMBL/GenBank/DDBJ whole genome shotgun (WGS) entry which is preliminary data.</text>
</comment>
<dbReference type="EMBL" id="JAAOIV010000003">
    <property type="protein sequence ID" value="NHN55383.1"/>
    <property type="molecule type" value="Genomic_DNA"/>
</dbReference>
<dbReference type="InterPro" id="IPR007367">
    <property type="entry name" value="DUF433"/>
</dbReference>
<gene>
    <name evidence="1" type="ORF">G9U51_06240</name>
</gene>
<dbReference type="PANTHER" id="PTHR34849:SF3">
    <property type="entry name" value="SSR2962 PROTEIN"/>
    <property type="match status" value="1"/>
</dbReference>
<name>A0A967EGQ4_9MICO</name>
<sequence length="81" mass="8854">MSRLDRITSDPDICHGQPVVRGLRYPVQMLLELLSSGMTFEEILGDYEDLERDDLLAALEYGAVTVGGHTAQLGNADLPGH</sequence>
<accession>A0A967EGQ4</accession>
<dbReference type="RefSeq" id="WP_166194779.1">
    <property type="nucleotide sequence ID" value="NZ_JAAOIV010000003.1"/>
</dbReference>
<dbReference type="PANTHER" id="PTHR34849">
    <property type="entry name" value="SSL5025 PROTEIN"/>
    <property type="match status" value="1"/>
</dbReference>
<evidence type="ECO:0000313" key="1">
    <source>
        <dbReference type="EMBL" id="NHN55383.1"/>
    </source>
</evidence>
<reference evidence="1" key="1">
    <citation type="submission" date="2020-03" db="EMBL/GenBank/DDBJ databases">
        <title>Draft sequencing of Calidifontibacter sp. DB0510.</title>
        <authorList>
            <person name="Kim D.-U."/>
        </authorList>
    </citation>
    <scope>NUCLEOTIDE SEQUENCE</scope>
    <source>
        <strain evidence="1">DB0510</strain>
    </source>
</reference>
<dbReference type="InterPro" id="IPR009057">
    <property type="entry name" value="Homeodomain-like_sf"/>
</dbReference>
<dbReference type="AlphaFoldDB" id="A0A967EGQ4"/>
<dbReference type="SUPFAM" id="SSF46689">
    <property type="entry name" value="Homeodomain-like"/>
    <property type="match status" value="1"/>
</dbReference>